<name>A0A0W4ZE93_PNEC8</name>
<keyword evidence="2" id="KW-0812">Transmembrane</keyword>
<keyword evidence="2" id="KW-0472">Membrane</keyword>
<dbReference type="Pfam" id="PF00018">
    <property type="entry name" value="SH3_1"/>
    <property type="match status" value="1"/>
</dbReference>
<dbReference type="Proteomes" id="UP000054454">
    <property type="component" value="Unassembled WGS sequence"/>
</dbReference>
<dbReference type="VEuPathDB" id="FungiDB:T552_02682"/>
<evidence type="ECO:0000259" key="3">
    <source>
        <dbReference type="Pfam" id="PF00018"/>
    </source>
</evidence>
<evidence type="ECO:0000313" key="5">
    <source>
        <dbReference type="Proteomes" id="UP000054454"/>
    </source>
</evidence>
<dbReference type="SUPFAM" id="SSF50044">
    <property type="entry name" value="SH3-domain"/>
    <property type="match status" value="1"/>
</dbReference>
<reference evidence="5" key="1">
    <citation type="journal article" date="2016" name="Nat. Commun.">
        <title>Genome analysis of three Pneumocystis species reveals adaptation mechanisms to life exclusively in mammalian hosts.</title>
        <authorList>
            <person name="Ma L."/>
            <person name="Chen Z."/>
            <person name="Huang D.W."/>
            <person name="Kutty G."/>
            <person name="Ishihara M."/>
            <person name="Wang H."/>
            <person name="Abouelleil A."/>
            <person name="Bishop L."/>
            <person name="Davey E."/>
            <person name="Deng R."/>
            <person name="Deng X."/>
            <person name="Fan L."/>
            <person name="Fantoni G."/>
            <person name="Fitzgerald M."/>
            <person name="Gogineni E."/>
            <person name="Goldberg J.M."/>
            <person name="Handley G."/>
            <person name="Hu X."/>
            <person name="Huber C."/>
            <person name="Jiao X."/>
            <person name="Jones K."/>
            <person name="Levin J.Z."/>
            <person name="Liu Y."/>
            <person name="Macdonald P."/>
            <person name="Melnikov A."/>
            <person name="Raley C."/>
            <person name="Sassi M."/>
            <person name="Sherman B.T."/>
            <person name="Song X."/>
            <person name="Sykes S."/>
            <person name="Tran B."/>
            <person name="Walsh L."/>
            <person name="Xia Y."/>
            <person name="Yang J."/>
            <person name="Young S."/>
            <person name="Zeng Q."/>
            <person name="Zheng X."/>
            <person name="Stephens R."/>
            <person name="Nusbaum C."/>
            <person name="Birren B.W."/>
            <person name="Azadi P."/>
            <person name="Lempicki R.A."/>
            <person name="Cuomo C.A."/>
            <person name="Kovacs J.A."/>
        </authorList>
    </citation>
    <scope>NUCLEOTIDE SEQUENCE [LARGE SCALE GENOMIC DNA]</scope>
    <source>
        <strain evidence="5">B80</strain>
    </source>
</reference>
<gene>
    <name evidence="4" type="ORF">T552_02682</name>
</gene>
<evidence type="ECO:0000256" key="1">
    <source>
        <dbReference type="ARBA" id="ARBA00022443"/>
    </source>
</evidence>
<feature type="transmembrane region" description="Helical" evidence="2">
    <location>
        <begin position="285"/>
        <end position="311"/>
    </location>
</feature>
<organism evidence="4 5">
    <name type="scientific">Pneumocystis carinii (strain B80)</name>
    <name type="common">Rat pneumocystis pneumonia agent</name>
    <name type="synonym">Pneumocystis carinii f. sp. carinii</name>
    <dbReference type="NCBI Taxonomy" id="1408658"/>
    <lineage>
        <taxon>Eukaryota</taxon>
        <taxon>Fungi</taxon>
        <taxon>Dikarya</taxon>
        <taxon>Ascomycota</taxon>
        <taxon>Taphrinomycotina</taxon>
        <taxon>Pneumocystomycetes</taxon>
        <taxon>Pneumocystaceae</taxon>
        <taxon>Pneumocystis</taxon>
    </lineage>
</organism>
<proteinExistence type="predicted"/>
<keyword evidence="1" id="KW-0728">SH3 domain</keyword>
<protein>
    <recommendedName>
        <fullName evidence="3">SH3 domain-containing protein</fullName>
    </recommendedName>
</protein>
<dbReference type="AlphaFoldDB" id="A0A0W4ZE93"/>
<accession>A0A0W4ZE93</accession>
<dbReference type="InterPro" id="IPR036028">
    <property type="entry name" value="SH3-like_dom_sf"/>
</dbReference>
<evidence type="ECO:0000313" key="4">
    <source>
        <dbReference type="EMBL" id="KTW26673.1"/>
    </source>
</evidence>
<dbReference type="Gene3D" id="2.30.30.40">
    <property type="entry name" value="SH3 Domains"/>
    <property type="match status" value="1"/>
</dbReference>
<dbReference type="OrthoDB" id="2163411at2759"/>
<comment type="caution">
    <text evidence="4">The sequence shown here is derived from an EMBL/GenBank/DDBJ whole genome shotgun (WGS) entry which is preliminary data.</text>
</comment>
<dbReference type="GeneID" id="28937417"/>
<dbReference type="RefSeq" id="XP_018225008.1">
    <property type="nucleotide sequence ID" value="XM_018371214.1"/>
</dbReference>
<dbReference type="EMBL" id="LFVZ01000012">
    <property type="protein sequence ID" value="KTW26673.1"/>
    <property type="molecule type" value="Genomic_DNA"/>
</dbReference>
<keyword evidence="2" id="KW-1133">Transmembrane helix</keyword>
<keyword evidence="5" id="KW-1185">Reference proteome</keyword>
<dbReference type="InterPro" id="IPR001452">
    <property type="entry name" value="SH3_domain"/>
</dbReference>
<feature type="domain" description="SH3" evidence="3">
    <location>
        <begin position="485"/>
        <end position="522"/>
    </location>
</feature>
<sequence>MFQVHKRSKHLPTLKKIFIGGIAALISKVFGKCISLSGSKSCPSFNTSSISTIANNTLYSPFLSLVSNVNEFDEQLESYIANHYTKDKYGNFYGCSMEDISDTHKFYARFTKTILCASVIQESIVACNLTAANSRPVCADTCAEWTSSEASILQHYCTNRTLENDLSLIRFDFSVCTSPSASFSLECIKGKSNEPQSCGFGTNILELCQYCNSSFSNSIDTCCALSNLSHCASLNYSISVPSLTDLIPTFTTSTTSNTISSSSLPTIPINKQEKNNAAKLSQKTISFIIILSIVIIIIILSLLILLIILSFNKRRKIRNTMSKLNAKQPFIEEDPYKRNYLSLFRTENNSNTLNHSTIPIQRNYDYFNRAIITSTSEKELPSINNQNKQFKSYKNSYNIANSNKNQKLYQNTTPSLKFDSYKSLNHNTSQITENNSESINTITLKNSKSRPTSSIEQDRVAILPIVMSMKDYYSDHQITRNTEVVALYIYEPKMPDEMILERGDIIHVVSVWDDGWCSGIKIGKLDNFNTKNAFKNNIKCLQSTSKNISKLETEIQIDELTIKAFPLVCVCHKDSWKDVIESDISPSSTLKSAPPNINRQIFNNFENNISSQFNEKNINFENAGHDIKIAKEPRRKSFPEIWPINRLINSKFKEQFEIIPS</sequence>
<evidence type="ECO:0000256" key="2">
    <source>
        <dbReference type="SAM" id="Phobius"/>
    </source>
</evidence>